<evidence type="ECO:0000313" key="1">
    <source>
        <dbReference type="EMBL" id="CCF75888.1"/>
    </source>
</evidence>
<reference evidence="1 2" key="2">
    <citation type="journal article" date="2013" name="PLoS ONE">
        <title>Whole genome mapping and re-organization of the nuclear and mitochondrial genomes of Babesia microti isolates.</title>
        <authorList>
            <person name="Cornillot E."/>
            <person name="Dassouli A."/>
            <person name="Garg A."/>
            <person name="Pachikara N."/>
            <person name="Randazzo S."/>
            <person name="Depoix D."/>
            <person name="Carcy B."/>
            <person name="Delbecq S."/>
            <person name="Frutos R."/>
            <person name="Silva J.C."/>
            <person name="Sutton R."/>
            <person name="Krause P.J."/>
            <person name="Mamoun C.B."/>
        </authorList>
    </citation>
    <scope>NUCLEOTIDE SEQUENCE [LARGE SCALE GENOMIC DNA]</scope>
    <source>
        <strain evidence="1 2">RI</strain>
    </source>
</reference>
<dbReference type="GeneID" id="24426341"/>
<reference evidence="1 2" key="3">
    <citation type="journal article" date="2016" name="Sci. Rep.">
        <title>Genome-wide diversity and gene expression profiling of Babesia microti isolates identify polymorphic genes that mediate host-pathogen interactions.</title>
        <authorList>
            <person name="Silva J.C."/>
            <person name="Cornillot E."/>
            <person name="McCracken C."/>
            <person name="Usmani-Brown S."/>
            <person name="Dwivedi A."/>
            <person name="Ifeonu O.O."/>
            <person name="Crabtree J."/>
            <person name="Gotia H.T."/>
            <person name="Virji A.Z."/>
            <person name="Reynes C."/>
            <person name="Colinge J."/>
            <person name="Kumar V."/>
            <person name="Lawres L."/>
            <person name="Pazzi J.E."/>
            <person name="Pablo J.V."/>
            <person name="Hung C."/>
            <person name="Brancato J."/>
            <person name="Kumari P."/>
            <person name="Orvis J."/>
            <person name="Tretina K."/>
            <person name="Chibucos M."/>
            <person name="Ott S."/>
            <person name="Sadzewicz L."/>
            <person name="Sengamalay N."/>
            <person name="Shetty A.C."/>
            <person name="Su Q."/>
            <person name="Tallon L."/>
            <person name="Fraser C.M."/>
            <person name="Frutos R."/>
            <person name="Molina D.M."/>
            <person name="Krause P.J."/>
            <person name="Ben Mamoun C."/>
        </authorList>
    </citation>
    <scope>NUCLEOTIDE SEQUENCE [LARGE SCALE GENOMIC DNA]</scope>
    <source>
        <strain evidence="1 2">RI</strain>
    </source>
</reference>
<dbReference type="EMBL" id="LN871599">
    <property type="protein sequence ID" value="CCF75888.1"/>
    <property type="molecule type" value="Genomic_DNA"/>
</dbReference>
<protein>
    <submittedName>
        <fullName evidence="1">Uncharacterized protein</fullName>
    </submittedName>
</protein>
<dbReference type="Proteomes" id="UP000002899">
    <property type="component" value="Chromosome IV"/>
</dbReference>
<dbReference type="VEuPathDB" id="PiroplasmaDB:BmR1_04g08560"/>
<dbReference type="RefSeq" id="XP_012650296.1">
    <property type="nucleotide sequence ID" value="XM_012794842.1"/>
</dbReference>
<organism evidence="1 2">
    <name type="scientific">Babesia microti (strain RI)</name>
    <dbReference type="NCBI Taxonomy" id="1133968"/>
    <lineage>
        <taxon>Eukaryota</taxon>
        <taxon>Sar</taxon>
        <taxon>Alveolata</taxon>
        <taxon>Apicomplexa</taxon>
        <taxon>Aconoidasida</taxon>
        <taxon>Piroplasmida</taxon>
        <taxon>Babesiidae</taxon>
        <taxon>Babesia</taxon>
    </lineage>
</organism>
<sequence>MVIAPALGITTQLQPFNLLYPSSHLFIINVRSN</sequence>
<evidence type="ECO:0000313" key="2">
    <source>
        <dbReference type="Proteomes" id="UP000002899"/>
    </source>
</evidence>
<reference evidence="1 2" key="1">
    <citation type="journal article" date="2012" name="Nucleic Acids Res.">
        <title>Sequencing of the smallest Apicomplexan genome from the human pathogen Babesia microti.</title>
        <authorList>
            <person name="Cornillot E."/>
            <person name="Hadj-Kaddour K."/>
            <person name="Dassouli A."/>
            <person name="Noel B."/>
            <person name="Ranwez V."/>
            <person name="Vacherie B."/>
            <person name="Augagneur Y."/>
            <person name="Bres V."/>
            <person name="Duclos A."/>
            <person name="Randazzo S."/>
            <person name="Carcy B."/>
            <person name="Debierre-Grockiego F."/>
            <person name="Delbecq S."/>
            <person name="Moubri-Menage K."/>
            <person name="Shams-Eldin H."/>
            <person name="Usmani-Brown S."/>
            <person name="Bringaud F."/>
            <person name="Wincker P."/>
            <person name="Vivares C.P."/>
            <person name="Schwarz R.T."/>
            <person name="Schetters T.P."/>
            <person name="Krause P.J."/>
            <person name="Gorenflot A."/>
            <person name="Berry V."/>
            <person name="Barbe V."/>
            <person name="Ben Mamoun C."/>
        </authorList>
    </citation>
    <scope>NUCLEOTIDE SEQUENCE [LARGE SCALE GENOMIC DNA]</scope>
    <source>
        <strain evidence="1 2">RI</strain>
    </source>
</reference>
<gene>
    <name evidence="1" type="ORF">BmR1_04g08560</name>
</gene>
<dbReference type="AlphaFoldDB" id="I7J9H9"/>
<proteinExistence type="predicted"/>
<accession>I7J9H9</accession>
<name>I7J9H9_BABMR</name>
<keyword evidence="2" id="KW-1185">Reference proteome</keyword>
<dbReference type="KEGG" id="bmic:BmR1_04g08560"/>